<feature type="transmembrane region" description="Helical" evidence="7">
    <location>
        <begin position="293"/>
        <end position="311"/>
    </location>
</feature>
<feature type="transmembrane region" description="Helical" evidence="7">
    <location>
        <begin position="397"/>
        <end position="415"/>
    </location>
</feature>
<keyword evidence="9" id="KW-0645">Protease</keyword>
<dbReference type="GO" id="GO:0004180">
    <property type="term" value="F:carboxypeptidase activity"/>
    <property type="evidence" value="ECO:0007669"/>
    <property type="project" value="UniProtKB-KW"/>
</dbReference>
<evidence type="ECO:0000256" key="1">
    <source>
        <dbReference type="ARBA" id="ARBA00004141"/>
    </source>
</evidence>
<keyword evidence="9" id="KW-0121">Carboxypeptidase</keyword>
<evidence type="ECO:0000256" key="7">
    <source>
        <dbReference type="SAM" id="Phobius"/>
    </source>
</evidence>
<evidence type="ECO:0000256" key="3">
    <source>
        <dbReference type="ARBA" id="ARBA00022692"/>
    </source>
</evidence>
<gene>
    <name evidence="9" type="ORF">N7468_001065</name>
</gene>
<keyword evidence="3 7" id="KW-0812">Transmembrane</keyword>
<evidence type="ECO:0000256" key="5">
    <source>
        <dbReference type="ARBA" id="ARBA00023136"/>
    </source>
</evidence>
<dbReference type="AlphaFoldDB" id="A0A9W9TWN6"/>
<dbReference type="Proteomes" id="UP001150941">
    <property type="component" value="Unassembled WGS sequence"/>
</dbReference>
<proteinExistence type="predicted"/>
<feature type="domain" description="Major facilitator superfamily (MFS) profile" evidence="8">
    <location>
        <begin position="1"/>
        <end position="446"/>
    </location>
</feature>
<dbReference type="OrthoDB" id="10262656at2759"/>
<dbReference type="GeneID" id="83197665"/>
<dbReference type="PANTHER" id="PTHR23504:SF8">
    <property type="entry name" value="TRANSPORTER, PUTATIVE (AFU_ORTHOLOGUE AFUA_1G03730)-RELATED"/>
    <property type="match status" value="1"/>
</dbReference>
<evidence type="ECO:0000259" key="8">
    <source>
        <dbReference type="PROSITE" id="PS50850"/>
    </source>
</evidence>
<name>A0A9W9TWN6_9EURO</name>
<dbReference type="InterPro" id="IPR020846">
    <property type="entry name" value="MFS_dom"/>
</dbReference>
<dbReference type="SUPFAM" id="SSF103473">
    <property type="entry name" value="MFS general substrate transporter"/>
    <property type="match status" value="1"/>
</dbReference>
<feature type="transmembrane region" description="Helical" evidence="7">
    <location>
        <begin position="350"/>
        <end position="376"/>
    </location>
</feature>
<dbReference type="RefSeq" id="XP_058333503.1">
    <property type="nucleotide sequence ID" value="XM_058470362.1"/>
</dbReference>
<feature type="transmembrane region" description="Helical" evidence="7">
    <location>
        <begin position="154"/>
        <end position="178"/>
    </location>
</feature>
<evidence type="ECO:0000313" key="10">
    <source>
        <dbReference type="Proteomes" id="UP001150941"/>
    </source>
</evidence>
<comment type="subcellular location">
    <subcellularLocation>
        <location evidence="1">Membrane</location>
        <topology evidence="1">Multi-pass membrane protein</topology>
    </subcellularLocation>
</comment>
<dbReference type="GO" id="GO:0016020">
    <property type="term" value="C:membrane"/>
    <property type="evidence" value="ECO:0007669"/>
    <property type="project" value="UniProtKB-SubCell"/>
</dbReference>
<accession>A0A9W9TWN6</accession>
<dbReference type="InterPro" id="IPR036259">
    <property type="entry name" value="MFS_trans_sf"/>
</dbReference>
<keyword evidence="5 7" id="KW-0472">Membrane</keyword>
<comment type="caution">
    <text evidence="9">The sequence shown here is derived from an EMBL/GenBank/DDBJ whole genome shotgun (WGS) entry which is preliminary data.</text>
</comment>
<organism evidence="9 10">
    <name type="scientific">Penicillium chermesinum</name>
    <dbReference type="NCBI Taxonomy" id="63820"/>
    <lineage>
        <taxon>Eukaryota</taxon>
        <taxon>Fungi</taxon>
        <taxon>Dikarya</taxon>
        <taxon>Ascomycota</taxon>
        <taxon>Pezizomycotina</taxon>
        <taxon>Eurotiomycetes</taxon>
        <taxon>Eurotiomycetidae</taxon>
        <taxon>Eurotiales</taxon>
        <taxon>Aspergillaceae</taxon>
        <taxon>Penicillium</taxon>
    </lineage>
</organism>
<dbReference type="EMBL" id="JAPQKS010000002">
    <property type="protein sequence ID" value="KAJ5246082.1"/>
    <property type="molecule type" value="Genomic_DNA"/>
</dbReference>
<dbReference type="PANTHER" id="PTHR23504">
    <property type="entry name" value="MAJOR FACILITATOR SUPERFAMILY DOMAIN-CONTAINING PROTEIN 10"/>
    <property type="match status" value="1"/>
</dbReference>
<reference evidence="9" key="2">
    <citation type="journal article" date="2023" name="IMA Fungus">
        <title>Comparative genomic study of the Penicillium genus elucidates a diverse pangenome and 15 lateral gene transfer events.</title>
        <authorList>
            <person name="Petersen C."/>
            <person name="Sorensen T."/>
            <person name="Nielsen M.R."/>
            <person name="Sondergaard T.E."/>
            <person name="Sorensen J.L."/>
            <person name="Fitzpatrick D.A."/>
            <person name="Frisvad J.C."/>
            <person name="Nielsen K.L."/>
        </authorList>
    </citation>
    <scope>NUCLEOTIDE SEQUENCE</scope>
    <source>
        <strain evidence="9">IBT 19713</strain>
    </source>
</reference>
<feature type="region of interest" description="Disordered" evidence="6">
    <location>
        <begin position="452"/>
        <end position="476"/>
    </location>
</feature>
<keyword evidence="9" id="KW-0378">Hydrolase</keyword>
<evidence type="ECO:0000256" key="2">
    <source>
        <dbReference type="ARBA" id="ARBA00022448"/>
    </source>
</evidence>
<protein>
    <submittedName>
        <fullName evidence="9">Glutamate carboxypeptidase</fullName>
    </submittedName>
</protein>
<evidence type="ECO:0000256" key="6">
    <source>
        <dbReference type="SAM" id="MobiDB-lite"/>
    </source>
</evidence>
<reference evidence="9" key="1">
    <citation type="submission" date="2022-11" db="EMBL/GenBank/DDBJ databases">
        <authorList>
            <person name="Petersen C."/>
        </authorList>
    </citation>
    <scope>NUCLEOTIDE SEQUENCE</scope>
    <source>
        <strain evidence="9">IBT 19713</strain>
    </source>
</reference>
<evidence type="ECO:0000256" key="4">
    <source>
        <dbReference type="ARBA" id="ARBA00022989"/>
    </source>
</evidence>
<dbReference type="GO" id="GO:0022857">
    <property type="term" value="F:transmembrane transporter activity"/>
    <property type="evidence" value="ECO:0007669"/>
    <property type="project" value="InterPro"/>
</dbReference>
<feature type="transmembrane region" description="Helical" evidence="7">
    <location>
        <begin position="238"/>
        <end position="262"/>
    </location>
</feature>
<evidence type="ECO:0000313" key="9">
    <source>
        <dbReference type="EMBL" id="KAJ5246082.1"/>
    </source>
</evidence>
<dbReference type="Gene3D" id="1.20.1250.20">
    <property type="entry name" value="MFS general substrate transporter like domains"/>
    <property type="match status" value="1"/>
</dbReference>
<dbReference type="PROSITE" id="PS50850">
    <property type="entry name" value="MFS"/>
    <property type="match status" value="1"/>
</dbReference>
<keyword evidence="2" id="KW-0813">Transport</keyword>
<feature type="transmembrane region" description="Helical" evidence="7">
    <location>
        <begin position="113"/>
        <end position="134"/>
    </location>
</feature>
<feature type="transmembrane region" description="Helical" evidence="7">
    <location>
        <begin position="21"/>
        <end position="40"/>
    </location>
</feature>
<feature type="transmembrane region" description="Helical" evidence="7">
    <location>
        <begin position="52"/>
        <end position="78"/>
    </location>
</feature>
<keyword evidence="4 7" id="KW-1133">Transmembrane helix</keyword>
<feature type="region of interest" description="Disordered" evidence="6">
    <location>
        <begin position="196"/>
        <end position="226"/>
    </location>
</feature>
<feature type="transmembrane region" description="Helical" evidence="7">
    <location>
        <begin position="323"/>
        <end position="344"/>
    </location>
</feature>
<dbReference type="InterPro" id="IPR011701">
    <property type="entry name" value="MFS"/>
</dbReference>
<dbReference type="Pfam" id="PF07690">
    <property type="entry name" value="MFS_1"/>
    <property type="match status" value="1"/>
</dbReference>
<sequence length="476" mass="51431">MQKPKLPVQQLTILEAEVAKWVGIASAVSSISQALMAVPWGTLSDYIGRKPVIISGLTCTMVFSIMLGMSHSLTMVLLTRTLIGFFNGNVGIYRTIVAEIVPERELQPRAFSIMPLVWTVGSIFGPSSGGALARPAEKHPEIFGRFEILRRNPFLLPNLVSAIFFIIGITNTVLFLHYGRELGKVLTRPCTSRRKRLEGAKAADEERASLLPPSKPQVKNKGPAPRPRWSEIFTFQSILILISYTMVSGLGMAFDAVFPAFLSYPVQNLHDNPEVKLPFKFAGGFGIDSQTIGIYYTIIGCIGMVIQFYAFPPVVHRLGTLRCFKAAAIAMPVVFFLTPFMVLVPESFRLPAALAIMLGKLGVTIFGVPCCTILLTNSAASMSVLGTLNGVGTSVSALGRAGGPALIGAAFSFGVKRGYVIIPWWLLSSLALFSIVPAFWIVEQDGPHRGNAIQEEEESEGAETSAGGYGSVASRA</sequence>
<feature type="transmembrane region" description="Helical" evidence="7">
    <location>
        <begin position="421"/>
        <end position="442"/>
    </location>
</feature>
<feature type="compositionally biased region" description="Basic and acidic residues" evidence="6">
    <location>
        <begin position="197"/>
        <end position="208"/>
    </location>
</feature>
<keyword evidence="10" id="KW-1185">Reference proteome</keyword>